<dbReference type="CDD" id="cd03789">
    <property type="entry name" value="GT9_LPS_heptosyltransferase"/>
    <property type="match status" value="1"/>
</dbReference>
<comment type="caution">
    <text evidence="3">The sequence shown here is derived from an EMBL/GenBank/DDBJ whole genome shotgun (WGS) entry which is preliminary data.</text>
</comment>
<keyword evidence="1" id="KW-0328">Glycosyltransferase</keyword>
<dbReference type="PANTHER" id="PTHR30160:SF1">
    <property type="entry name" value="LIPOPOLYSACCHARIDE 1,2-N-ACETYLGLUCOSAMINETRANSFERASE-RELATED"/>
    <property type="match status" value="1"/>
</dbReference>
<name>A0A932ZSI4_UNCTE</name>
<protein>
    <submittedName>
        <fullName evidence="3">Glycosyltransferase family 9 protein</fullName>
    </submittedName>
</protein>
<gene>
    <name evidence="3" type="ORF">HY618_00175</name>
</gene>
<sequence length="353" mass="37806">MSPCVLIIRLGAVGDVVHTLPLASAIRDAWPGARIAWAAEPSPSMLLRGNPDVDEVLTVDTRAWRRSLPGGGLSVLAKDLRAVRRLGADVAIDAQGLLKSGFLAWASGAPARVGFEHRACREGMNVLFTTRQALPPSHPHHVVEKNLRLLEPLGIPIPPPEARRFPLPERPEEGEAAEAFLRREGLLSRRPLLVVHPGAGWPTKRWAAARFAALGDAWREASGGGVLLTWGPDEEASVRGVASAMRTGCVVAPATGIREMTALIRRGDYFAGGDTGPTHLAAALGLPCLALMGPTDPVRNGPWGPGHAVLHHRLACSGCYGRSCPDIECLERIGAEQAVRGLLGLWRAHEKYR</sequence>
<dbReference type="InterPro" id="IPR051199">
    <property type="entry name" value="LPS_LOS_Heptosyltrfase"/>
</dbReference>
<dbReference type="SUPFAM" id="SSF53756">
    <property type="entry name" value="UDP-Glycosyltransferase/glycogen phosphorylase"/>
    <property type="match status" value="1"/>
</dbReference>
<dbReference type="GO" id="GO:0009244">
    <property type="term" value="P:lipopolysaccharide core region biosynthetic process"/>
    <property type="evidence" value="ECO:0007669"/>
    <property type="project" value="TreeGrafter"/>
</dbReference>
<evidence type="ECO:0000256" key="1">
    <source>
        <dbReference type="ARBA" id="ARBA00022676"/>
    </source>
</evidence>
<dbReference type="Proteomes" id="UP000752292">
    <property type="component" value="Unassembled WGS sequence"/>
</dbReference>
<organism evidence="3 4">
    <name type="scientific">Tectimicrobiota bacterium</name>
    <dbReference type="NCBI Taxonomy" id="2528274"/>
    <lineage>
        <taxon>Bacteria</taxon>
        <taxon>Pseudomonadati</taxon>
        <taxon>Nitrospinota/Tectimicrobiota group</taxon>
        <taxon>Candidatus Tectimicrobiota</taxon>
    </lineage>
</organism>
<accession>A0A932ZSI4</accession>
<evidence type="ECO:0000313" key="4">
    <source>
        <dbReference type="Proteomes" id="UP000752292"/>
    </source>
</evidence>
<dbReference type="EMBL" id="JACQRX010000008">
    <property type="protein sequence ID" value="MBI4250848.1"/>
    <property type="molecule type" value="Genomic_DNA"/>
</dbReference>
<dbReference type="GO" id="GO:0005829">
    <property type="term" value="C:cytosol"/>
    <property type="evidence" value="ECO:0007669"/>
    <property type="project" value="TreeGrafter"/>
</dbReference>
<dbReference type="AlphaFoldDB" id="A0A932ZSI4"/>
<dbReference type="Gene3D" id="3.40.50.2000">
    <property type="entry name" value="Glycogen Phosphorylase B"/>
    <property type="match status" value="2"/>
</dbReference>
<evidence type="ECO:0000256" key="2">
    <source>
        <dbReference type="ARBA" id="ARBA00022679"/>
    </source>
</evidence>
<dbReference type="Pfam" id="PF01075">
    <property type="entry name" value="Glyco_transf_9"/>
    <property type="match status" value="1"/>
</dbReference>
<dbReference type="InterPro" id="IPR002201">
    <property type="entry name" value="Glyco_trans_9"/>
</dbReference>
<proteinExistence type="predicted"/>
<dbReference type="GO" id="GO:0008713">
    <property type="term" value="F:ADP-heptose-lipopolysaccharide heptosyltransferase activity"/>
    <property type="evidence" value="ECO:0007669"/>
    <property type="project" value="TreeGrafter"/>
</dbReference>
<dbReference type="PANTHER" id="PTHR30160">
    <property type="entry name" value="TETRAACYLDISACCHARIDE 4'-KINASE-RELATED"/>
    <property type="match status" value="1"/>
</dbReference>
<reference evidence="3" key="1">
    <citation type="submission" date="2020-07" db="EMBL/GenBank/DDBJ databases">
        <title>Huge and variable diversity of episymbiotic CPR bacteria and DPANN archaea in groundwater ecosystems.</title>
        <authorList>
            <person name="He C.Y."/>
            <person name="Keren R."/>
            <person name="Whittaker M."/>
            <person name="Farag I.F."/>
            <person name="Doudna J."/>
            <person name="Cate J.H.D."/>
            <person name="Banfield J.F."/>
        </authorList>
    </citation>
    <scope>NUCLEOTIDE SEQUENCE</scope>
    <source>
        <strain evidence="3">NC_groundwater_1370_Ag_S-0.2um_69_93</strain>
    </source>
</reference>
<evidence type="ECO:0000313" key="3">
    <source>
        <dbReference type="EMBL" id="MBI4250848.1"/>
    </source>
</evidence>
<keyword evidence="2" id="KW-0808">Transferase</keyword>